<evidence type="ECO:0000256" key="4">
    <source>
        <dbReference type="ARBA" id="ARBA00022741"/>
    </source>
</evidence>
<dbReference type="EMBL" id="CP011390">
    <property type="protein sequence ID" value="ANE51183.1"/>
    <property type="molecule type" value="Genomic_DNA"/>
</dbReference>
<dbReference type="GO" id="GO:0004066">
    <property type="term" value="F:asparagine synthase (glutamine-hydrolyzing) activity"/>
    <property type="evidence" value="ECO:0007669"/>
    <property type="project" value="UniProtKB-EC"/>
</dbReference>
<gene>
    <name evidence="12" type="ORF">SY85_12395</name>
</gene>
<evidence type="ECO:0000256" key="9">
    <source>
        <dbReference type="PIRSR" id="PIRSR001589-2"/>
    </source>
</evidence>
<name>A0A172TWL7_9BACT</name>
<protein>
    <recommendedName>
        <fullName evidence="3">asparagine synthase (glutamine-hydrolyzing)</fullName>
        <ecNumber evidence="3">6.3.5.4</ecNumber>
    </recommendedName>
</protein>
<dbReference type="CDD" id="cd01991">
    <property type="entry name" value="Asn_synthase_B_C"/>
    <property type="match status" value="1"/>
</dbReference>
<dbReference type="Pfam" id="PF13537">
    <property type="entry name" value="GATase_7"/>
    <property type="match status" value="1"/>
</dbReference>
<dbReference type="AlphaFoldDB" id="A0A172TWL7"/>
<feature type="domain" description="Glutamine amidotransferase type-2" evidence="11">
    <location>
        <begin position="2"/>
        <end position="217"/>
    </location>
</feature>
<feature type="region of interest" description="Disordered" evidence="10">
    <location>
        <begin position="21"/>
        <end position="40"/>
    </location>
</feature>
<dbReference type="GO" id="GO:0005524">
    <property type="term" value="F:ATP binding"/>
    <property type="evidence" value="ECO:0007669"/>
    <property type="project" value="UniProtKB-KW"/>
</dbReference>
<evidence type="ECO:0000313" key="13">
    <source>
        <dbReference type="Proteomes" id="UP000077177"/>
    </source>
</evidence>
<reference evidence="13" key="1">
    <citation type="submission" date="2015-01" db="EMBL/GenBank/DDBJ databases">
        <title>Flavisolibacter sp./LCS9/ whole genome sequencing.</title>
        <authorList>
            <person name="Kim M.K."/>
            <person name="Srinivasan S."/>
            <person name="Lee J.-J."/>
        </authorList>
    </citation>
    <scope>NUCLEOTIDE SEQUENCE [LARGE SCALE GENOMIC DNA]</scope>
    <source>
        <strain evidence="13">LCS9</strain>
    </source>
</reference>
<dbReference type="InterPro" id="IPR033738">
    <property type="entry name" value="AsnB_N"/>
</dbReference>
<dbReference type="OrthoDB" id="9763290at2"/>
<proteinExistence type="inferred from homology"/>
<dbReference type="InterPro" id="IPR014729">
    <property type="entry name" value="Rossmann-like_a/b/a_fold"/>
</dbReference>
<feature type="active site" description="For GATase activity" evidence="8">
    <location>
        <position position="2"/>
    </location>
</feature>
<evidence type="ECO:0000256" key="5">
    <source>
        <dbReference type="ARBA" id="ARBA00022840"/>
    </source>
</evidence>
<evidence type="ECO:0000313" key="12">
    <source>
        <dbReference type="EMBL" id="ANE51183.1"/>
    </source>
</evidence>
<evidence type="ECO:0000256" key="7">
    <source>
        <dbReference type="ARBA" id="ARBA00048741"/>
    </source>
</evidence>
<keyword evidence="5 9" id="KW-0067">ATP-binding</keyword>
<dbReference type="KEGG" id="fla:SY85_12395"/>
<dbReference type="GO" id="GO:0005829">
    <property type="term" value="C:cytosol"/>
    <property type="evidence" value="ECO:0007669"/>
    <property type="project" value="TreeGrafter"/>
</dbReference>
<reference evidence="12 13" key="2">
    <citation type="journal article" date="2016" name="Int. J. Syst. Evol. Microbiol.">
        <title>Flavisolibacter tropicus sp. nov., isolated from tropical soil.</title>
        <authorList>
            <person name="Lee J.J."/>
            <person name="Kang M.S."/>
            <person name="Kim G.S."/>
            <person name="Lee C.S."/>
            <person name="Lim S."/>
            <person name="Lee J."/>
            <person name="Roh S.H."/>
            <person name="Kang H."/>
            <person name="Ha J.M."/>
            <person name="Bae S."/>
            <person name="Jung H.Y."/>
            <person name="Kim M.K."/>
        </authorList>
    </citation>
    <scope>NUCLEOTIDE SEQUENCE [LARGE SCALE GENOMIC DNA]</scope>
    <source>
        <strain evidence="12 13">LCS9</strain>
    </source>
</reference>
<dbReference type="NCBIfam" id="TIGR01536">
    <property type="entry name" value="asn_synth_AEB"/>
    <property type="match status" value="1"/>
</dbReference>
<comment type="similarity">
    <text evidence="2">Belongs to the asparagine synthetase family.</text>
</comment>
<dbReference type="STRING" id="1492898.SY85_12395"/>
<dbReference type="GO" id="GO:0006529">
    <property type="term" value="P:asparagine biosynthetic process"/>
    <property type="evidence" value="ECO:0007669"/>
    <property type="project" value="UniProtKB-KW"/>
</dbReference>
<comment type="catalytic activity">
    <reaction evidence="7">
        <text>L-aspartate + L-glutamine + ATP + H2O = L-asparagine + L-glutamate + AMP + diphosphate + H(+)</text>
        <dbReference type="Rhea" id="RHEA:12228"/>
        <dbReference type="ChEBI" id="CHEBI:15377"/>
        <dbReference type="ChEBI" id="CHEBI:15378"/>
        <dbReference type="ChEBI" id="CHEBI:29985"/>
        <dbReference type="ChEBI" id="CHEBI:29991"/>
        <dbReference type="ChEBI" id="CHEBI:30616"/>
        <dbReference type="ChEBI" id="CHEBI:33019"/>
        <dbReference type="ChEBI" id="CHEBI:58048"/>
        <dbReference type="ChEBI" id="CHEBI:58359"/>
        <dbReference type="ChEBI" id="CHEBI:456215"/>
        <dbReference type="EC" id="6.3.5.4"/>
    </reaction>
</comment>
<comment type="pathway">
    <text evidence="1">Amino-acid biosynthesis; L-asparagine biosynthesis; L-asparagine from L-aspartate (L-Gln route): step 1/1.</text>
</comment>
<dbReference type="PANTHER" id="PTHR43284:SF1">
    <property type="entry name" value="ASPARAGINE SYNTHETASE"/>
    <property type="match status" value="1"/>
</dbReference>
<dbReference type="InterPro" id="IPR001962">
    <property type="entry name" value="Asn_synthase"/>
</dbReference>
<evidence type="ECO:0000256" key="10">
    <source>
        <dbReference type="SAM" id="MobiDB-lite"/>
    </source>
</evidence>
<dbReference type="Proteomes" id="UP000077177">
    <property type="component" value="Chromosome"/>
</dbReference>
<dbReference type="PROSITE" id="PS51278">
    <property type="entry name" value="GATASE_TYPE_2"/>
    <property type="match status" value="1"/>
</dbReference>
<dbReference type="SUPFAM" id="SSF56235">
    <property type="entry name" value="N-terminal nucleophile aminohydrolases (Ntn hydrolases)"/>
    <property type="match status" value="1"/>
</dbReference>
<keyword evidence="13" id="KW-1185">Reference proteome</keyword>
<dbReference type="PATRIC" id="fig|1492898.3.peg.2670"/>
<dbReference type="PIRSF" id="PIRSF001589">
    <property type="entry name" value="Asn_synthetase_glu-h"/>
    <property type="match status" value="1"/>
</dbReference>
<dbReference type="Pfam" id="PF00733">
    <property type="entry name" value="Asn_synthase"/>
    <property type="match status" value="1"/>
</dbReference>
<keyword evidence="8" id="KW-0028">Amino-acid biosynthesis</keyword>
<sequence length="615" mass="70682">MCGITGILQYRSPLSEQALQQGTAAIQHRGPDERPSIWTNSERSVGLGHCRLSILDLSSRANQPLAYLNRYRIVHNGELYNYLELRRQLEQRGYQFLTTSDTEVIVAAFDAYQTDCLQQFEGMFAFAIWDEKEQILFAARDRFGEKPFFFHNSNEQLLFASELKALWRMGAPKEVNPAMLYNFLTIDYTSNPSNPQETFYKDIFKLPAASYLLLTLPTRELEIQQYWQVFPESNQNISEQQAIEQFQHLLTDSIQKRLRSDVSIGTSLSGGLDSSTIIALCHQITNQHYSHQAFTASFPGYVNDETTNATLVAQRFGLQQHLVTISPDSIPTLMETVARHQEEPILFSNVLAQYRVYETALQQGITVLLDGQGADEILAGYHKYYPWYWQELYRQGKLKSSGELQAARGLGITQTFGIKRQIAARLPHFAAALQERAKAKKANRFIDLEPSFAWSNKQQLYYALPSTMDLQGALYFNTFVYGLEELLRYADRNSMAHGIEVRLPFLSHPLVEFLFTLPSHFKIKEGWTKWILRKATTSLLPSEIAWRKDKVGFDTPQKQWMQQPSVIEAIHEGKKKLVEQGVLQPQVLHQKIKPHDVHAADNKDWKYWSASFLFD</sequence>
<keyword evidence="4 9" id="KW-0547">Nucleotide-binding</keyword>
<dbReference type="InterPro" id="IPR051786">
    <property type="entry name" value="ASN_synthetase/amidase"/>
</dbReference>
<dbReference type="CDD" id="cd00712">
    <property type="entry name" value="AsnB"/>
    <property type="match status" value="1"/>
</dbReference>
<evidence type="ECO:0000256" key="6">
    <source>
        <dbReference type="ARBA" id="ARBA00022962"/>
    </source>
</evidence>
<keyword evidence="8" id="KW-0061">Asparagine biosynthesis</keyword>
<evidence type="ECO:0000256" key="1">
    <source>
        <dbReference type="ARBA" id="ARBA00005187"/>
    </source>
</evidence>
<dbReference type="Gene3D" id="3.40.50.620">
    <property type="entry name" value="HUPs"/>
    <property type="match status" value="1"/>
</dbReference>
<dbReference type="SUPFAM" id="SSF52402">
    <property type="entry name" value="Adenine nucleotide alpha hydrolases-like"/>
    <property type="match status" value="1"/>
</dbReference>
<evidence type="ECO:0000256" key="2">
    <source>
        <dbReference type="ARBA" id="ARBA00005752"/>
    </source>
</evidence>
<dbReference type="InterPro" id="IPR029055">
    <property type="entry name" value="Ntn_hydrolases_N"/>
</dbReference>
<keyword evidence="6 8" id="KW-0315">Glutamine amidotransferase</keyword>
<dbReference type="InterPro" id="IPR006426">
    <property type="entry name" value="Asn_synth_AEB"/>
</dbReference>
<evidence type="ECO:0000259" key="11">
    <source>
        <dbReference type="PROSITE" id="PS51278"/>
    </source>
</evidence>
<dbReference type="Gene3D" id="3.60.20.10">
    <property type="entry name" value="Glutamine Phosphoribosylpyrophosphate, subunit 1, domain 1"/>
    <property type="match status" value="1"/>
</dbReference>
<dbReference type="RefSeq" id="WP_066404927.1">
    <property type="nucleotide sequence ID" value="NZ_CP011390.1"/>
</dbReference>
<evidence type="ECO:0000256" key="8">
    <source>
        <dbReference type="PIRSR" id="PIRSR001589-1"/>
    </source>
</evidence>
<organism evidence="12 13">
    <name type="scientific">Flavisolibacter tropicus</name>
    <dbReference type="NCBI Taxonomy" id="1492898"/>
    <lineage>
        <taxon>Bacteria</taxon>
        <taxon>Pseudomonadati</taxon>
        <taxon>Bacteroidota</taxon>
        <taxon>Chitinophagia</taxon>
        <taxon>Chitinophagales</taxon>
        <taxon>Chitinophagaceae</taxon>
        <taxon>Flavisolibacter</taxon>
    </lineage>
</organism>
<dbReference type="PANTHER" id="PTHR43284">
    <property type="entry name" value="ASPARAGINE SYNTHETASE (GLUTAMINE-HYDROLYZING)"/>
    <property type="match status" value="1"/>
</dbReference>
<feature type="binding site" evidence="9">
    <location>
        <position position="101"/>
    </location>
    <ligand>
        <name>L-glutamine</name>
        <dbReference type="ChEBI" id="CHEBI:58359"/>
    </ligand>
</feature>
<dbReference type="InterPro" id="IPR017932">
    <property type="entry name" value="GATase_2_dom"/>
</dbReference>
<evidence type="ECO:0000256" key="3">
    <source>
        <dbReference type="ARBA" id="ARBA00012737"/>
    </source>
</evidence>
<accession>A0A172TWL7</accession>
<dbReference type="EC" id="6.3.5.4" evidence="3"/>